<reference evidence="1" key="2">
    <citation type="submission" date="2021-09" db="EMBL/GenBank/DDBJ databases">
        <authorList>
            <person name="Jia N."/>
            <person name="Wang J."/>
            <person name="Shi W."/>
            <person name="Du L."/>
            <person name="Sun Y."/>
            <person name="Zhan W."/>
            <person name="Jiang J."/>
            <person name="Wang Q."/>
            <person name="Zhang B."/>
            <person name="Ji P."/>
            <person name="Sakyi L.B."/>
            <person name="Cui X."/>
            <person name="Yuan T."/>
            <person name="Jiang B."/>
            <person name="Yang W."/>
            <person name="Lam T.T.-Y."/>
            <person name="Chang Q."/>
            <person name="Ding S."/>
            <person name="Wang X."/>
            <person name="Zhu J."/>
            <person name="Ruan X."/>
            <person name="Zhao L."/>
            <person name="Wei J."/>
            <person name="Que T."/>
            <person name="Du C."/>
            <person name="Cheng J."/>
            <person name="Dai P."/>
            <person name="Han X."/>
            <person name="Huang E."/>
            <person name="Gao Y."/>
            <person name="Liu J."/>
            <person name="Shao H."/>
            <person name="Ye R."/>
            <person name="Li L."/>
            <person name="Wei W."/>
            <person name="Wang X."/>
            <person name="Wang C."/>
            <person name="Huo Q."/>
            <person name="Li W."/>
            <person name="Guo W."/>
            <person name="Chen H."/>
            <person name="Chen S."/>
            <person name="Zhou L."/>
            <person name="Zhou L."/>
            <person name="Ni X."/>
            <person name="Tian J."/>
            <person name="Zhou Y."/>
            <person name="Sheng Y."/>
            <person name="Liu T."/>
            <person name="Pan Y."/>
            <person name="Xia L."/>
            <person name="Li J."/>
            <person name="Zhao F."/>
            <person name="Cao W."/>
        </authorList>
    </citation>
    <scope>NUCLEOTIDE SEQUENCE</scope>
    <source>
        <strain evidence="1">Rsan-2018</strain>
        <tissue evidence="1">Larvae</tissue>
    </source>
</reference>
<protein>
    <submittedName>
        <fullName evidence="1">Uncharacterized protein</fullName>
    </submittedName>
</protein>
<dbReference type="VEuPathDB" id="VectorBase:RSAN_038824"/>
<organism evidence="1 2">
    <name type="scientific">Rhipicephalus sanguineus</name>
    <name type="common">Brown dog tick</name>
    <name type="synonym">Ixodes sanguineus</name>
    <dbReference type="NCBI Taxonomy" id="34632"/>
    <lineage>
        <taxon>Eukaryota</taxon>
        <taxon>Metazoa</taxon>
        <taxon>Ecdysozoa</taxon>
        <taxon>Arthropoda</taxon>
        <taxon>Chelicerata</taxon>
        <taxon>Arachnida</taxon>
        <taxon>Acari</taxon>
        <taxon>Parasitiformes</taxon>
        <taxon>Ixodida</taxon>
        <taxon>Ixodoidea</taxon>
        <taxon>Ixodidae</taxon>
        <taxon>Rhipicephalinae</taxon>
        <taxon>Rhipicephalus</taxon>
        <taxon>Rhipicephalus</taxon>
    </lineage>
</organism>
<dbReference type="Proteomes" id="UP000821837">
    <property type="component" value="Unassembled WGS sequence"/>
</dbReference>
<dbReference type="PROSITE" id="PS51257">
    <property type="entry name" value="PROKAR_LIPOPROTEIN"/>
    <property type="match status" value="1"/>
</dbReference>
<gene>
    <name evidence="1" type="ORF">HPB52_018220</name>
</gene>
<reference evidence="1" key="1">
    <citation type="journal article" date="2020" name="Cell">
        <title>Large-Scale Comparative Analyses of Tick Genomes Elucidate Their Genetic Diversity and Vector Capacities.</title>
        <authorList>
            <consortium name="Tick Genome and Microbiome Consortium (TIGMIC)"/>
            <person name="Jia N."/>
            <person name="Wang J."/>
            <person name="Shi W."/>
            <person name="Du L."/>
            <person name="Sun Y."/>
            <person name="Zhan W."/>
            <person name="Jiang J.F."/>
            <person name="Wang Q."/>
            <person name="Zhang B."/>
            <person name="Ji P."/>
            <person name="Bell-Sakyi L."/>
            <person name="Cui X.M."/>
            <person name="Yuan T.T."/>
            <person name="Jiang B.G."/>
            <person name="Yang W.F."/>
            <person name="Lam T.T."/>
            <person name="Chang Q.C."/>
            <person name="Ding S.J."/>
            <person name="Wang X.J."/>
            <person name="Zhu J.G."/>
            <person name="Ruan X.D."/>
            <person name="Zhao L."/>
            <person name="Wei J.T."/>
            <person name="Ye R.Z."/>
            <person name="Que T.C."/>
            <person name="Du C.H."/>
            <person name="Zhou Y.H."/>
            <person name="Cheng J.X."/>
            <person name="Dai P.F."/>
            <person name="Guo W.B."/>
            <person name="Han X.H."/>
            <person name="Huang E.J."/>
            <person name="Li L.F."/>
            <person name="Wei W."/>
            <person name="Gao Y.C."/>
            <person name="Liu J.Z."/>
            <person name="Shao H.Z."/>
            <person name="Wang X."/>
            <person name="Wang C.C."/>
            <person name="Yang T.C."/>
            <person name="Huo Q.B."/>
            <person name="Li W."/>
            <person name="Chen H.Y."/>
            <person name="Chen S.E."/>
            <person name="Zhou L.G."/>
            <person name="Ni X.B."/>
            <person name="Tian J.H."/>
            <person name="Sheng Y."/>
            <person name="Liu T."/>
            <person name="Pan Y.S."/>
            <person name="Xia L.Y."/>
            <person name="Li J."/>
            <person name="Zhao F."/>
            <person name="Cao W.C."/>
        </authorList>
    </citation>
    <scope>NUCLEOTIDE SEQUENCE</scope>
    <source>
        <strain evidence="1">Rsan-2018</strain>
    </source>
</reference>
<dbReference type="InterPro" id="IPR011042">
    <property type="entry name" value="6-blade_b-propeller_TolB-like"/>
</dbReference>
<keyword evidence="2" id="KW-1185">Reference proteome</keyword>
<dbReference type="InterPro" id="IPR000033">
    <property type="entry name" value="LDLR_classB_rpt"/>
</dbReference>
<accession>A0A9D4Q7Z8</accession>
<evidence type="ECO:0000313" key="1">
    <source>
        <dbReference type="EMBL" id="KAH7969446.1"/>
    </source>
</evidence>
<comment type="caution">
    <text evidence="1">The sequence shown here is derived from an EMBL/GenBank/DDBJ whole genome shotgun (WGS) entry which is preliminary data.</text>
</comment>
<proteinExistence type="predicted"/>
<dbReference type="SUPFAM" id="SSF63825">
    <property type="entry name" value="YWTD domain"/>
    <property type="match status" value="1"/>
</dbReference>
<dbReference type="SMART" id="SM00135">
    <property type="entry name" value="LY"/>
    <property type="match status" value="1"/>
</dbReference>
<name>A0A9D4Q7Z8_RHISA</name>
<dbReference type="AlphaFoldDB" id="A0A9D4Q7Z8"/>
<dbReference type="EMBL" id="JABSTV010001248">
    <property type="protein sequence ID" value="KAH7969446.1"/>
    <property type="molecule type" value="Genomic_DNA"/>
</dbReference>
<evidence type="ECO:0000313" key="2">
    <source>
        <dbReference type="Proteomes" id="UP000821837"/>
    </source>
</evidence>
<dbReference type="Gene3D" id="2.120.10.30">
    <property type="entry name" value="TolB, C-terminal domain"/>
    <property type="match status" value="1"/>
</dbReference>
<sequence length="147" mass="15998">MEWLRYPPTMTWVGGACSCNPCGALVVGPVTGGSPPVGLVPFGIPVGPVFGRVPRLGPPSFLLFSQKSSISRLGLNADDSPDIMLPIQGLKNIRALEFDPVADFLYWIDGKSHVIRRSRDNGTQELYCGEDWDQVPFHPHLSCPTPP</sequence>